<accession>A0ABS2A932</accession>
<dbReference type="InterPro" id="IPR003593">
    <property type="entry name" value="AAA+_ATPase"/>
</dbReference>
<protein>
    <submittedName>
        <fullName evidence="8">ABC transporter ATP-binding protein</fullName>
    </submittedName>
</protein>
<dbReference type="SMART" id="SM00382">
    <property type="entry name" value="AAA"/>
    <property type="match status" value="1"/>
</dbReference>
<evidence type="ECO:0000313" key="9">
    <source>
        <dbReference type="Proteomes" id="UP000632138"/>
    </source>
</evidence>
<keyword evidence="6" id="KW-0472">Membrane</keyword>
<dbReference type="PROSITE" id="PS00211">
    <property type="entry name" value="ABC_TRANSPORTER_1"/>
    <property type="match status" value="1"/>
</dbReference>
<keyword evidence="9" id="KW-1185">Reference proteome</keyword>
<dbReference type="RefSeq" id="WP_203376245.1">
    <property type="nucleotide sequence ID" value="NZ_JAENHP010000003.1"/>
</dbReference>
<dbReference type="EMBL" id="JAENHP010000003">
    <property type="protein sequence ID" value="MBM2616346.1"/>
    <property type="molecule type" value="Genomic_DNA"/>
</dbReference>
<dbReference type="PANTHER" id="PTHR43875:SF15">
    <property type="entry name" value="TREHALOSE IMPORT ATP-BINDING PROTEIN SUGC"/>
    <property type="match status" value="1"/>
</dbReference>
<dbReference type="SUPFAM" id="SSF52540">
    <property type="entry name" value="P-loop containing nucleoside triphosphate hydrolases"/>
    <property type="match status" value="1"/>
</dbReference>
<dbReference type="InterPro" id="IPR027417">
    <property type="entry name" value="P-loop_NTPase"/>
</dbReference>
<dbReference type="NCBIfam" id="NF008653">
    <property type="entry name" value="PRK11650.1"/>
    <property type="match status" value="1"/>
</dbReference>
<evidence type="ECO:0000256" key="4">
    <source>
        <dbReference type="ARBA" id="ARBA00022840"/>
    </source>
</evidence>
<sequence>MSVVRLSHLTKVFSHDTKAVDDLSLTIGDGEFLVLVGPSGCGKSTVLRMIAGLEEVSGGDVLIDGEDVTNWAPKERDIAMVFQNYALYPHMTVRENMGFALRLRHTDKAELRDKVDATADLLGLSGLLDRRPAALSGGQRQRVAMGRAMVRQPRVFLLDEPLSNLDAKLRVSMRAELARLHQRYGITTVYVTHDQVEAMTLGDRIAVLDKGRLQQVGTPEELYQAPANRFVAGFMGSPSMNFATVELRGDADRAAVTLAGREFAVHHRPELARYLGSTVVMGLRPAAFALAVASGPETLPVVPLGVESLGDEKHVLFRLPSGGPDEAGPEETGPDDVPVAVDEAAATELWTAKVGQRAALTIGKRVPLTVDLDQAYFFDPATGDAVAAAEQAVLTG</sequence>
<feature type="domain" description="ABC transporter" evidence="7">
    <location>
        <begin position="4"/>
        <end position="235"/>
    </location>
</feature>
<dbReference type="PROSITE" id="PS50893">
    <property type="entry name" value="ABC_TRANSPORTER_2"/>
    <property type="match status" value="1"/>
</dbReference>
<dbReference type="InterPro" id="IPR008995">
    <property type="entry name" value="Mo/tungstate-bd_C_term_dom"/>
</dbReference>
<comment type="caution">
    <text evidence="8">The sequence shown here is derived from an EMBL/GenBank/DDBJ whole genome shotgun (WGS) entry which is preliminary data.</text>
</comment>
<evidence type="ECO:0000259" key="7">
    <source>
        <dbReference type="PROSITE" id="PS50893"/>
    </source>
</evidence>
<dbReference type="InterPro" id="IPR047641">
    <property type="entry name" value="ABC_transpr_MalK/UgpC-like"/>
</dbReference>
<dbReference type="InterPro" id="IPR040582">
    <property type="entry name" value="OB_MalK-like"/>
</dbReference>
<gene>
    <name evidence="8" type="ORF">JIG36_12340</name>
</gene>
<evidence type="ECO:0000256" key="5">
    <source>
        <dbReference type="ARBA" id="ARBA00022967"/>
    </source>
</evidence>
<dbReference type="Gene3D" id="3.40.50.300">
    <property type="entry name" value="P-loop containing nucleotide triphosphate hydrolases"/>
    <property type="match status" value="1"/>
</dbReference>
<dbReference type="Pfam" id="PF17912">
    <property type="entry name" value="OB_MalK"/>
    <property type="match status" value="1"/>
</dbReference>
<dbReference type="InterPro" id="IPR015855">
    <property type="entry name" value="ABC_transpr_MalK-like"/>
</dbReference>
<proteinExistence type="predicted"/>
<name>A0ABS2A932_9ACTN</name>
<keyword evidence="2" id="KW-1003">Cell membrane</keyword>
<keyword evidence="4 8" id="KW-0067">ATP-binding</keyword>
<dbReference type="GO" id="GO:0005524">
    <property type="term" value="F:ATP binding"/>
    <property type="evidence" value="ECO:0007669"/>
    <property type="project" value="UniProtKB-KW"/>
</dbReference>
<evidence type="ECO:0000313" key="8">
    <source>
        <dbReference type="EMBL" id="MBM2616346.1"/>
    </source>
</evidence>
<keyword evidence="1" id="KW-0813">Transport</keyword>
<evidence type="ECO:0000256" key="6">
    <source>
        <dbReference type="ARBA" id="ARBA00023136"/>
    </source>
</evidence>
<dbReference type="InterPro" id="IPR003439">
    <property type="entry name" value="ABC_transporter-like_ATP-bd"/>
</dbReference>
<organism evidence="8 9">
    <name type="scientific">Paractinoplanes ovalisporus</name>
    <dbReference type="NCBI Taxonomy" id="2810368"/>
    <lineage>
        <taxon>Bacteria</taxon>
        <taxon>Bacillati</taxon>
        <taxon>Actinomycetota</taxon>
        <taxon>Actinomycetes</taxon>
        <taxon>Micromonosporales</taxon>
        <taxon>Micromonosporaceae</taxon>
        <taxon>Paractinoplanes</taxon>
    </lineage>
</organism>
<dbReference type="Proteomes" id="UP000632138">
    <property type="component" value="Unassembled WGS sequence"/>
</dbReference>
<evidence type="ECO:0000256" key="1">
    <source>
        <dbReference type="ARBA" id="ARBA00022448"/>
    </source>
</evidence>
<dbReference type="InterPro" id="IPR017871">
    <property type="entry name" value="ABC_transporter-like_CS"/>
</dbReference>
<evidence type="ECO:0000256" key="3">
    <source>
        <dbReference type="ARBA" id="ARBA00022741"/>
    </source>
</evidence>
<evidence type="ECO:0000256" key="2">
    <source>
        <dbReference type="ARBA" id="ARBA00022475"/>
    </source>
</evidence>
<dbReference type="CDD" id="cd03301">
    <property type="entry name" value="ABC_MalK_N"/>
    <property type="match status" value="1"/>
</dbReference>
<reference evidence="8 9" key="1">
    <citation type="submission" date="2021-01" db="EMBL/GenBank/DDBJ databases">
        <title>Actinoplanes sp. nov. LDG1-06 isolated from lichen.</title>
        <authorList>
            <person name="Saeng-In P."/>
            <person name="Phongsopitanun W."/>
            <person name="Kanchanasin P."/>
            <person name="Yuki M."/>
            <person name="Kudo T."/>
            <person name="Ohkuma M."/>
            <person name="Tanasupawat S."/>
        </authorList>
    </citation>
    <scope>NUCLEOTIDE SEQUENCE [LARGE SCALE GENOMIC DNA]</scope>
    <source>
        <strain evidence="8 9">LDG1-06</strain>
    </source>
</reference>
<keyword evidence="5" id="KW-1278">Translocase</keyword>
<dbReference type="SUPFAM" id="SSF50331">
    <property type="entry name" value="MOP-like"/>
    <property type="match status" value="1"/>
</dbReference>
<dbReference type="PANTHER" id="PTHR43875">
    <property type="entry name" value="MALTODEXTRIN IMPORT ATP-BINDING PROTEIN MSMX"/>
    <property type="match status" value="1"/>
</dbReference>
<dbReference type="Pfam" id="PF00005">
    <property type="entry name" value="ABC_tran"/>
    <property type="match status" value="1"/>
</dbReference>
<keyword evidence="3" id="KW-0547">Nucleotide-binding</keyword>
<dbReference type="Gene3D" id="2.40.50.100">
    <property type="match status" value="1"/>
</dbReference>